<dbReference type="SUPFAM" id="SSF52402">
    <property type="entry name" value="Adenine nucleotide alpha hydrolases-like"/>
    <property type="match status" value="1"/>
</dbReference>
<evidence type="ECO:0000256" key="2">
    <source>
        <dbReference type="ARBA" id="ARBA00022741"/>
    </source>
</evidence>
<name>A0A9W9RYU2_9EURO</name>
<dbReference type="Proteomes" id="UP001147782">
    <property type="component" value="Unassembled WGS sequence"/>
</dbReference>
<dbReference type="RefSeq" id="XP_056553522.1">
    <property type="nucleotide sequence ID" value="XM_056701459.1"/>
</dbReference>
<dbReference type="PIRSF" id="PIRSF001589">
    <property type="entry name" value="Asn_synthetase_glu-h"/>
    <property type="match status" value="1"/>
</dbReference>
<dbReference type="GO" id="GO:0004066">
    <property type="term" value="F:asparagine synthase (glutamine-hydrolyzing) activity"/>
    <property type="evidence" value="ECO:0007669"/>
    <property type="project" value="InterPro"/>
</dbReference>
<evidence type="ECO:0000256" key="4">
    <source>
        <dbReference type="ARBA" id="ARBA00022962"/>
    </source>
</evidence>
<dbReference type="InterPro" id="IPR001962">
    <property type="entry name" value="Asn_synthase"/>
</dbReference>
<feature type="site" description="Important for beta-aspartyl-AMP intermediate formation" evidence="8">
    <location>
        <position position="389"/>
    </location>
</feature>
<dbReference type="AlphaFoldDB" id="A0A9W9RYU2"/>
<dbReference type="Pfam" id="PF13537">
    <property type="entry name" value="GATase_7"/>
    <property type="match status" value="1"/>
</dbReference>
<dbReference type="GO" id="GO:0005829">
    <property type="term" value="C:cytosol"/>
    <property type="evidence" value="ECO:0007669"/>
    <property type="project" value="TreeGrafter"/>
</dbReference>
<sequence>MCGISAVLSLRGCPAPSSDDQLKVLDDQLSASLDLIQHRGPDARGTWNSGDGNVYLGHVRLSIVDLSPQANQPFHDRVDEVYAVVNGELYDDEYYRELLGSEYDFHSRSDCEIVLALYRHYGLSFVSYLRGEFALILWDARRKVFIGARDRYGVKSLYYTVVNNRLLVATEMKCFLPFGWKPEWDVQGLRECGWIFGAGTLFKGVQSLVPGHYIMSRDFKPIQDAVYWDIEYPDKRMPEPRSEDEMIEGVRARLMEAVKIRLRADVPLGIYLSGGIDSSAVAGMVAHLVKEEGTRLGNDDSHILSRIKCFTVQFDKDSGADESDIAQRTAEWLGIDFHPVPVTEDVIVSKFEDTVWHSETPMPDTNGIGRLAMAEVAKSHGIKVILTGEGSDESFAGYKDLTQEFLLETDHSWPSSLSGAELTELKQKLKASYSMPGLPEIGKGLPESTSRMLNNTTMLSRLLIIGRLPFAKWTDIYTTTRPETAHVESIDGRVRDAIMNRWHPLHSAEYVWTKGFFCNLLLRYLGDNIDMVHHVETRPPFLDHHLSEYANSLPPSLKIKYSPSDGSFTEKYALREAVCPFVTDEIYKRMKKPYLGPTTFQVNGALHRLFRRLTSRENVDALGFVDCEKVQDLVRKAFEENDPWAFRAAFSVCQFVVLSQKFGVARATV</sequence>
<feature type="binding site" evidence="7">
    <location>
        <position position="312"/>
    </location>
    <ligand>
        <name>ATP</name>
        <dbReference type="ChEBI" id="CHEBI:30616"/>
    </ligand>
</feature>
<feature type="active site" description="For GATase activity" evidence="6">
    <location>
        <position position="2"/>
    </location>
</feature>
<dbReference type="InterPro" id="IPR006426">
    <property type="entry name" value="Asn_synth_AEB"/>
</dbReference>
<comment type="similarity">
    <text evidence="1">Belongs to the asparagine synthetase family.</text>
</comment>
<dbReference type="GeneID" id="81440638"/>
<dbReference type="FunFam" id="3.60.20.10:FF:000155">
    <property type="entry name" value="Asparagine synthetase (Eurofung)"/>
    <property type="match status" value="1"/>
</dbReference>
<evidence type="ECO:0000256" key="5">
    <source>
        <dbReference type="PIRNR" id="PIRNR001589"/>
    </source>
</evidence>
<dbReference type="GO" id="GO:0006529">
    <property type="term" value="P:asparagine biosynthetic process"/>
    <property type="evidence" value="ECO:0007669"/>
    <property type="project" value="UniProtKB-KW"/>
</dbReference>
<dbReference type="CDD" id="cd00712">
    <property type="entry name" value="AsnB"/>
    <property type="match status" value="1"/>
</dbReference>
<keyword evidence="6" id="KW-0028">Amino-acid biosynthesis</keyword>
<dbReference type="Pfam" id="PF00733">
    <property type="entry name" value="Asn_synthase"/>
    <property type="match status" value="1"/>
</dbReference>
<dbReference type="OrthoDB" id="409189at2759"/>
<evidence type="ECO:0000256" key="7">
    <source>
        <dbReference type="PIRSR" id="PIRSR001589-2"/>
    </source>
</evidence>
<dbReference type="NCBIfam" id="TIGR01536">
    <property type="entry name" value="asn_synth_AEB"/>
    <property type="match status" value="1"/>
</dbReference>
<dbReference type="InterPro" id="IPR029055">
    <property type="entry name" value="Ntn_hydrolases_N"/>
</dbReference>
<feature type="domain" description="Glutamine amidotransferase type-2" evidence="9">
    <location>
        <begin position="2"/>
        <end position="219"/>
    </location>
</feature>
<dbReference type="InterPro" id="IPR014729">
    <property type="entry name" value="Rossmann-like_a/b/a_fold"/>
</dbReference>
<feature type="binding site" evidence="7">
    <location>
        <position position="110"/>
    </location>
    <ligand>
        <name>L-glutamine</name>
        <dbReference type="ChEBI" id="CHEBI:58359"/>
    </ligand>
</feature>
<evidence type="ECO:0000313" key="10">
    <source>
        <dbReference type="EMBL" id="KAJ5368780.1"/>
    </source>
</evidence>
<protein>
    <recommendedName>
        <fullName evidence="9">Glutamine amidotransferase type-2 domain-containing protein</fullName>
    </recommendedName>
</protein>
<reference evidence="10" key="1">
    <citation type="submission" date="2022-11" db="EMBL/GenBank/DDBJ databases">
        <authorList>
            <person name="Petersen C."/>
        </authorList>
    </citation>
    <scope>NUCLEOTIDE SEQUENCE</scope>
    <source>
        <strain evidence="10">IBT 29864</strain>
    </source>
</reference>
<keyword evidence="6" id="KW-0061">Asparagine biosynthesis</keyword>
<keyword evidence="11" id="KW-1185">Reference proteome</keyword>
<accession>A0A9W9RYU2</accession>
<dbReference type="PANTHER" id="PTHR43284:SF1">
    <property type="entry name" value="ASPARAGINE SYNTHETASE"/>
    <property type="match status" value="1"/>
</dbReference>
<dbReference type="PROSITE" id="PS51278">
    <property type="entry name" value="GATASE_TYPE_2"/>
    <property type="match status" value="1"/>
</dbReference>
<gene>
    <name evidence="10" type="ORF">N7496_008540</name>
</gene>
<reference evidence="10" key="2">
    <citation type="journal article" date="2023" name="IMA Fungus">
        <title>Comparative genomic study of the Penicillium genus elucidates a diverse pangenome and 15 lateral gene transfer events.</title>
        <authorList>
            <person name="Petersen C."/>
            <person name="Sorensen T."/>
            <person name="Nielsen M.R."/>
            <person name="Sondergaard T.E."/>
            <person name="Sorensen J.L."/>
            <person name="Fitzpatrick D.A."/>
            <person name="Frisvad J.C."/>
            <person name="Nielsen K.L."/>
        </authorList>
    </citation>
    <scope>NUCLEOTIDE SEQUENCE</scope>
    <source>
        <strain evidence="10">IBT 29864</strain>
    </source>
</reference>
<dbReference type="InterPro" id="IPR033738">
    <property type="entry name" value="AsnB_N"/>
</dbReference>
<dbReference type="SUPFAM" id="SSF56235">
    <property type="entry name" value="N-terminal nucleophile aminohydrolases (Ntn hydrolases)"/>
    <property type="match status" value="1"/>
</dbReference>
<evidence type="ECO:0000313" key="11">
    <source>
        <dbReference type="Proteomes" id="UP001147782"/>
    </source>
</evidence>
<comment type="caution">
    <text evidence="10">The sequence shown here is derived from an EMBL/GenBank/DDBJ whole genome shotgun (WGS) entry which is preliminary data.</text>
</comment>
<evidence type="ECO:0000256" key="1">
    <source>
        <dbReference type="ARBA" id="ARBA00005752"/>
    </source>
</evidence>
<keyword evidence="2 5" id="KW-0547">Nucleotide-binding</keyword>
<proteinExistence type="inferred from homology"/>
<dbReference type="Gene3D" id="3.60.20.10">
    <property type="entry name" value="Glutamine Phosphoribosylpyrophosphate, subunit 1, domain 1"/>
    <property type="match status" value="1"/>
</dbReference>
<evidence type="ECO:0000259" key="9">
    <source>
        <dbReference type="PROSITE" id="PS51278"/>
    </source>
</evidence>
<dbReference type="Gene3D" id="3.40.50.620">
    <property type="entry name" value="HUPs"/>
    <property type="match status" value="2"/>
</dbReference>
<dbReference type="PANTHER" id="PTHR43284">
    <property type="entry name" value="ASPARAGINE SYNTHETASE (GLUTAMINE-HYDROLYZING)"/>
    <property type="match status" value="1"/>
</dbReference>
<keyword evidence="3 5" id="KW-0067">ATP-binding</keyword>
<dbReference type="CDD" id="cd01991">
    <property type="entry name" value="Asn_synthase_B_C"/>
    <property type="match status" value="1"/>
</dbReference>
<dbReference type="InterPro" id="IPR051786">
    <property type="entry name" value="ASN_synthetase/amidase"/>
</dbReference>
<dbReference type="EMBL" id="JAPZBS010000007">
    <property type="protein sequence ID" value="KAJ5368780.1"/>
    <property type="molecule type" value="Genomic_DNA"/>
</dbReference>
<keyword evidence="4 6" id="KW-0315">Glutamine amidotransferase</keyword>
<evidence type="ECO:0000256" key="8">
    <source>
        <dbReference type="PIRSR" id="PIRSR001589-3"/>
    </source>
</evidence>
<evidence type="ECO:0000256" key="3">
    <source>
        <dbReference type="ARBA" id="ARBA00022840"/>
    </source>
</evidence>
<organism evidence="10 11">
    <name type="scientific">Penicillium cataractarum</name>
    <dbReference type="NCBI Taxonomy" id="2100454"/>
    <lineage>
        <taxon>Eukaryota</taxon>
        <taxon>Fungi</taxon>
        <taxon>Dikarya</taxon>
        <taxon>Ascomycota</taxon>
        <taxon>Pezizomycotina</taxon>
        <taxon>Eurotiomycetes</taxon>
        <taxon>Eurotiomycetidae</taxon>
        <taxon>Eurotiales</taxon>
        <taxon>Aspergillaceae</taxon>
        <taxon>Penicillium</taxon>
    </lineage>
</organism>
<dbReference type="GO" id="GO:0005524">
    <property type="term" value="F:ATP binding"/>
    <property type="evidence" value="ECO:0007669"/>
    <property type="project" value="UniProtKB-KW"/>
</dbReference>
<evidence type="ECO:0000256" key="6">
    <source>
        <dbReference type="PIRSR" id="PIRSR001589-1"/>
    </source>
</evidence>
<dbReference type="InterPro" id="IPR017932">
    <property type="entry name" value="GATase_2_dom"/>
</dbReference>